<dbReference type="RefSeq" id="WP_270122111.1">
    <property type="nucleotide sequence ID" value="NZ_BAAAOM010000004.1"/>
</dbReference>
<dbReference type="EMBL" id="JAPZVQ010000005">
    <property type="protein sequence ID" value="MDA1385650.1"/>
    <property type="molecule type" value="Genomic_DNA"/>
</dbReference>
<keyword evidence="1" id="KW-0472">Membrane</keyword>
<sequence>MDTNSREAVTPDPLITVEAAPSGHRGVDWTPAQNAAPIPVPVAVQVECPHRITVWDLKGANQIVFAVAALLVFASGLLGFAGLAFAVAAAIVSMVEPEVTSFIAFAALALLTRMLIAGFLACVRIWKQLHRPDLIALGLSVIAPLAVFAIAVFMMTHGAPAWVLLLGVPPVAVMVVLGYFRAVLYHPGTCGSHPWLPVKIQQLVRA</sequence>
<feature type="transmembrane region" description="Helical" evidence="1">
    <location>
        <begin position="161"/>
        <end position="180"/>
    </location>
</feature>
<comment type="caution">
    <text evidence="2">The sequence shown here is derived from an EMBL/GenBank/DDBJ whole genome shotgun (WGS) entry which is preliminary data.</text>
</comment>
<feature type="transmembrane region" description="Helical" evidence="1">
    <location>
        <begin position="134"/>
        <end position="155"/>
    </location>
</feature>
<feature type="transmembrane region" description="Helical" evidence="1">
    <location>
        <begin position="101"/>
        <end position="122"/>
    </location>
</feature>
<evidence type="ECO:0000313" key="2">
    <source>
        <dbReference type="EMBL" id="MDA1385650.1"/>
    </source>
</evidence>
<dbReference type="EMBL" id="JAVDYD010000001">
    <property type="protein sequence ID" value="MDR7339512.1"/>
    <property type="molecule type" value="Genomic_DNA"/>
</dbReference>
<dbReference type="Proteomes" id="UP001183604">
    <property type="component" value="Unassembled WGS sequence"/>
</dbReference>
<keyword evidence="5" id="KW-1185">Reference proteome</keyword>
<accession>A0A9X3SUK7</accession>
<organism evidence="2 4">
    <name type="scientific">Glycomyces lechevalierae</name>
    <dbReference type="NCBI Taxonomy" id="256034"/>
    <lineage>
        <taxon>Bacteria</taxon>
        <taxon>Bacillati</taxon>
        <taxon>Actinomycetota</taxon>
        <taxon>Actinomycetes</taxon>
        <taxon>Glycomycetales</taxon>
        <taxon>Glycomycetaceae</taxon>
        <taxon>Glycomyces</taxon>
    </lineage>
</organism>
<feature type="transmembrane region" description="Helical" evidence="1">
    <location>
        <begin position="63"/>
        <end position="95"/>
    </location>
</feature>
<proteinExistence type="predicted"/>
<evidence type="ECO:0000313" key="3">
    <source>
        <dbReference type="EMBL" id="MDR7339512.1"/>
    </source>
</evidence>
<protein>
    <submittedName>
        <fullName evidence="2">Uncharacterized protein</fullName>
    </submittedName>
</protein>
<dbReference type="Proteomes" id="UP001145799">
    <property type="component" value="Unassembled WGS sequence"/>
</dbReference>
<evidence type="ECO:0000256" key="1">
    <source>
        <dbReference type="SAM" id="Phobius"/>
    </source>
</evidence>
<keyword evidence="1" id="KW-0812">Transmembrane</keyword>
<keyword evidence="1" id="KW-1133">Transmembrane helix</keyword>
<gene>
    <name evidence="3" type="ORF">J2S69_003231</name>
    <name evidence="2" type="ORF">O2L01_11710</name>
</gene>
<reference evidence="2" key="1">
    <citation type="submission" date="2022-12" db="EMBL/GenBank/DDBJ databases">
        <title>Gycomyces niveus sp.nov., a novel actinomycete isolated from soil in Shouguang.</title>
        <authorList>
            <person name="Yang X."/>
        </authorList>
    </citation>
    <scope>NUCLEOTIDE SEQUENCE</scope>
    <source>
        <strain evidence="2">DSM 44724</strain>
    </source>
</reference>
<dbReference type="AlphaFoldDB" id="A0A9X3SUK7"/>
<evidence type="ECO:0000313" key="5">
    <source>
        <dbReference type="Proteomes" id="UP001183604"/>
    </source>
</evidence>
<evidence type="ECO:0000313" key="4">
    <source>
        <dbReference type="Proteomes" id="UP001145799"/>
    </source>
</evidence>
<name>A0A9X3SUK7_9ACTN</name>
<reference evidence="3 5" key="2">
    <citation type="submission" date="2023-07" db="EMBL/GenBank/DDBJ databases">
        <title>Sequencing the genomes of 1000 actinobacteria strains.</title>
        <authorList>
            <person name="Klenk H.-P."/>
        </authorList>
    </citation>
    <scope>NUCLEOTIDE SEQUENCE [LARGE SCALE GENOMIC DNA]</scope>
    <source>
        <strain evidence="3 5">DSM 44724</strain>
    </source>
</reference>